<evidence type="ECO:0000313" key="2">
    <source>
        <dbReference type="Proteomes" id="UP000184050"/>
    </source>
</evidence>
<dbReference type="RefSeq" id="WP_073171018.1">
    <property type="nucleotide sequence ID" value="NZ_FQZE01000024.1"/>
</dbReference>
<organism evidence="1 2">
    <name type="scientific">Tangfeifania diversioriginum</name>
    <dbReference type="NCBI Taxonomy" id="1168035"/>
    <lineage>
        <taxon>Bacteria</taxon>
        <taxon>Pseudomonadati</taxon>
        <taxon>Bacteroidota</taxon>
        <taxon>Bacteroidia</taxon>
        <taxon>Marinilabiliales</taxon>
        <taxon>Prolixibacteraceae</taxon>
        <taxon>Tangfeifania</taxon>
    </lineage>
</organism>
<proteinExistence type="predicted"/>
<evidence type="ECO:0000313" key="1">
    <source>
        <dbReference type="EMBL" id="SHJ61310.1"/>
    </source>
</evidence>
<dbReference type="EMBL" id="FQZE01000024">
    <property type="protein sequence ID" value="SHJ61310.1"/>
    <property type="molecule type" value="Genomic_DNA"/>
</dbReference>
<dbReference type="OrthoDB" id="1122111at2"/>
<sequence>MKNITIPIEIPSDLMIVLNESEQEIKSHFQASIAMMLFKEEKLTIGKATQLSGLSRFEFEKLLAKNKIPISNLKIDQIFGDVEKLQKL</sequence>
<dbReference type="STRING" id="1168035.SAMN05444280_12423"/>
<keyword evidence="2" id="KW-1185">Reference proteome</keyword>
<name>A0A1M6KQZ1_9BACT</name>
<dbReference type="Proteomes" id="UP000184050">
    <property type="component" value="Unassembled WGS sequence"/>
</dbReference>
<dbReference type="Pfam" id="PF03683">
    <property type="entry name" value="UPF0175"/>
    <property type="match status" value="1"/>
</dbReference>
<accession>A0A1M6KQZ1</accession>
<reference evidence="1 2" key="1">
    <citation type="submission" date="2016-11" db="EMBL/GenBank/DDBJ databases">
        <authorList>
            <person name="Jaros S."/>
            <person name="Januszkiewicz K."/>
            <person name="Wedrychowicz H."/>
        </authorList>
    </citation>
    <scope>NUCLEOTIDE SEQUENCE [LARGE SCALE GENOMIC DNA]</scope>
    <source>
        <strain evidence="1 2">DSM 27063</strain>
    </source>
</reference>
<dbReference type="AlphaFoldDB" id="A0A1M6KQZ1"/>
<protein>
    <submittedName>
        <fullName evidence="1">Predicted antitoxin, contains HTH domain</fullName>
    </submittedName>
</protein>
<gene>
    <name evidence="1" type="ORF">SAMN05444280_12423</name>
</gene>
<dbReference type="InterPro" id="IPR005368">
    <property type="entry name" value="UPF0175"/>
</dbReference>